<dbReference type="SUPFAM" id="SSF48452">
    <property type="entry name" value="TPR-like"/>
    <property type="match status" value="1"/>
</dbReference>
<comment type="caution">
    <text evidence="3">The sequence shown here is derived from an EMBL/GenBank/DDBJ whole genome shotgun (WGS) entry which is preliminary data.</text>
</comment>
<reference evidence="3" key="1">
    <citation type="journal article" date="2014" name="Int. J. Syst. Evol. Microbiol.">
        <title>Complete genome sequence of Corynebacterium casei LMG S-19264T (=DSM 44701T), isolated from a smear-ripened cheese.</title>
        <authorList>
            <consortium name="US DOE Joint Genome Institute (JGI-PGF)"/>
            <person name="Walter F."/>
            <person name="Albersmeier A."/>
            <person name="Kalinowski J."/>
            <person name="Ruckert C."/>
        </authorList>
    </citation>
    <scope>NUCLEOTIDE SEQUENCE</scope>
    <source>
        <strain evidence="3">VKM Ac-1958</strain>
    </source>
</reference>
<dbReference type="Proteomes" id="UP001142325">
    <property type="component" value="Unassembled WGS sequence"/>
</dbReference>
<protein>
    <recommendedName>
        <fullName evidence="5">Tetratricopeptide repeat protein</fullName>
    </recommendedName>
</protein>
<dbReference type="AlphaFoldDB" id="A0A9W6HQ52"/>
<proteinExistence type="predicted"/>
<dbReference type="RefSeq" id="WP_204938482.1">
    <property type="nucleotide sequence ID" value="NZ_BAAAUM010000001.1"/>
</dbReference>
<organism evidence="3 4">
    <name type="scientific">Microbacterium keratanolyticum</name>
    <dbReference type="NCBI Taxonomy" id="67574"/>
    <lineage>
        <taxon>Bacteria</taxon>
        <taxon>Bacillati</taxon>
        <taxon>Actinomycetota</taxon>
        <taxon>Actinomycetes</taxon>
        <taxon>Micrococcales</taxon>
        <taxon>Microbacteriaceae</taxon>
        <taxon>Microbacterium</taxon>
    </lineage>
</organism>
<feature type="region of interest" description="Disordered" evidence="1">
    <location>
        <begin position="178"/>
        <end position="256"/>
    </location>
</feature>
<keyword evidence="2" id="KW-0472">Membrane</keyword>
<feature type="compositionally biased region" description="Gly residues" evidence="1">
    <location>
        <begin position="231"/>
        <end position="250"/>
    </location>
</feature>
<name>A0A9W6HQ52_9MICO</name>
<feature type="compositionally biased region" description="Acidic residues" evidence="1">
    <location>
        <begin position="145"/>
        <end position="154"/>
    </location>
</feature>
<feature type="region of interest" description="Disordered" evidence="1">
    <location>
        <begin position="144"/>
        <end position="163"/>
    </location>
</feature>
<gene>
    <name evidence="3" type="ORF">GCM10017596_05080</name>
</gene>
<reference evidence="3" key="2">
    <citation type="submission" date="2023-01" db="EMBL/GenBank/DDBJ databases">
        <authorList>
            <person name="Sun Q."/>
            <person name="Evtushenko L."/>
        </authorList>
    </citation>
    <scope>NUCLEOTIDE SEQUENCE</scope>
    <source>
        <strain evidence="3">VKM Ac-1958</strain>
    </source>
</reference>
<evidence type="ECO:0008006" key="5">
    <source>
        <dbReference type="Google" id="ProtNLM"/>
    </source>
</evidence>
<keyword evidence="2" id="KW-0812">Transmembrane</keyword>
<keyword evidence="4" id="KW-1185">Reference proteome</keyword>
<sequence length="256" mass="28070">MTLTPRRRIRRWIFWCTLPLTLAALVLVGKIASMYAFAHHSVSTYVTGDYAGSTQAAQGQQFWNWFEPHLAPFNEGTGLAASGNLPLAEAKFEEALSLASGMEVCDIRVNLALVLEWQGDAATSAREPARAAEFYDRAMTVTVETPEECGDPEAQEQTSDPQRDLADTLEQLKDRLQAKQKPEEQQPPPGQPQQPDDQQTPPSPLPDQQKLDDLQEKLEDGAREREEMQQGGPGDQPGGSGDQPGDGGSNGTDKPW</sequence>
<accession>A0A9W6HQ52</accession>
<dbReference type="InterPro" id="IPR011990">
    <property type="entry name" value="TPR-like_helical_dom_sf"/>
</dbReference>
<dbReference type="Gene3D" id="1.25.40.10">
    <property type="entry name" value="Tetratricopeptide repeat domain"/>
    <property type="match status" value="1"/>
</dbReference>
<evidence type="ECO:0000256" key="1">
    <source>
        <dbReference type="SAM" id="MobiDB-lite"/>
    </source>
</evidence>
<evidence type="ECO:0000313" key="3">
    <source>
        <dbReference type="EMBL" id="GLK00793.1"/>
    </source>
</evidence>
<keyword evidence="2" id="KW-1133">Transmembrane helix</keyword>
<evidence type="ECO:0000313" key="4">
    <source>
        <dbReference type="Proteomes" id="UP001142325"/>
    </source>
</evidence>
<dbReference type="EMBL" id="BSET01000001">
    <property type="protein sequence ID" value="GLK00793.1"/>
    <property type="molecule type" value="Genomic_DNA"/>
</dbReference>
<feature type="compositionally biased region" description="Basic and acidic residues" evidence="1">
    <location>
        <begin position="209"/>
        <end position="228"/>
    </location>
</feature>
<feature type="transmembrane region" description="Helical" evidence="2">
    <location>
        <begin position="12"/>
        <end position="37"/>
    </location>
</feature>
<evidence type="ECO:0000256" key="2">
    <source>
        <dbReference type="SAM" id="Phobius"/>
    </source>
</evidence>